<keyword evidence="7" id="KW-1185">Reference proteome</keyword>
<dbReference type="InterPro" id="IPR013325">
    <property type="entry name" value="RNA_pol_sigma_r2"/>
</dbReference>
<dbReference type="Pfam" id="PF04545">
    <property type="entry name" value="Sigma70_r4"/>
    <property type="match status" value="1"/>
</dbReference>
<dbReference type="PROSITE" id="PS00716">
    <property type="entry name" value="SIGMA70_2"/>
    <property type="match status" value="1"/>
</dbReference>
<dbReference type="InterPro" id="IPR007627">
    <property type="entry name" value="RNA_pol_sigma70_r2"/>
</dbReference>
<dbReference type="SUPFAM" id="SSF88659">
    <property type="entry name" value="Sigma3 and sigma4 domains of RNA polymerase sigma factors"/>
    <property type="match status" value="2"/>
</dbReference>
<evidence type="ECO:0000256" key="3">
    <source>
        <dbReference type="ARBA" id="ARBA00023125"/>
    </source>
</evidence>
<dbReference type="Proteomes" id="UP001171111">
    <property type="component" value="Unassembled WGS sequence"/>
</dbReference>
<evidence type="ECO:0000259" key="5">
    <source>
        <dbReference type="PROSITE" id="PS00716"/>
    </source>
</evidence>
<evidence type="ECO:0000256" key="2">
    <source>
        <dbReference type="ARBA" id="ARBA00023082"/>
    </source>
</evidence>
<evidence type="ECO:0000256" key="4">
    <source>
        <dbReference type="ARBA" id="ARBA00023163"/>
    </source>
</evidence>
<keyword evidence="3" id="KW-0238">DNA-binding</keyword>
<keyword evidence="4" id="KW-0804">Transcription</keyword>
<dbReference type="NCBIfam" id="TIGR02937">
    <property type="entry name" value="sigma70-ECF"/>
    <property type="match status" value="1"/>
</dbReference>
<name>A0ABT8T9B7_9BACT</name>
<dbReference type="InterPro" id="IPR007630">
    <property type="entry name" value="RNA_pol_sigma70_r4"/>
</dbReference>
<keyword evidence="2" id="KW-0731">Sigma factor</keyword>
<dbReference type="RefSeq" id="WP_302244618.1">
    <property type="nucleotide sequence ID" value="NZ_JAULJQ010000008.1"/>
</dbReference>
<dbReference type="InterPro" id="IPR013324">
    <property type="entry name" value="RNA_pol_sigma_r3/r4-like"/>
</dbReference>
<gene>
    <name evidence="6" type="primary">fliA</name>
    <name evidence="6" type="ORF">Q2362_06980</name>
</gene>
<dbReference type="NCBIfam" id="NF005413">
    <property type="entry name" value="PRK06986.1"/>
    <property type="match status" value="1"/>
</dbReference>
<organism evidence="6 7">
    <name type="scientific">Campylobacter magnus</name>
    <dbReference type="NCBI Taxonomy" id="3026462"/>
    <lineage>
        <taxon>Bacteria</taxon>
        <taxon>Pseudomonadati</taxon>
        <taxon>Campylobacterota</taxon>
        <taxon>Epsilonproteobacteria</taxon>
        <taxon>Campylobacterales</taxon>
        <taxon>Campylobacteraceae</taxon>
        <taxon>Campylobacter</taxon>
    </lineage>
</organism>
<dbReference type="Gene3D" id="1.20.140.160">
    <property type="match status" value="1"/>
</dbReference>
<dbReference type="InterPro" id="IPR000943">
    <property type="entry name" value="RNA_pol_sigma70"/>
</dbReference>
<evidence type="ECO:0000313" key="6">
    <source>
        <dbReference type="EMBL" id="MDO2409840.1"/>
    </source>
</evidence>
<comment type="caution">
    <text evidence="6">The sequence shown here is derived from an EMBL/GenBank/DDBJ whole genome shotgun (WGS) entry which is preliminary data.</text>
</comment>
<dbReference type="PANTHER" id="PTHR30385">
    <property type="entry name" value="SIGMA FACTOR F FLAGELLAR"/>
    <property type="match status" value="1"/>
</dbReference>
<dbReference type="Gene3D" id="1.10.1740.10">
    <property type="match status" value="1"/>
</dbReference>
<dbReference type="Pfam" id="PF04542">
    <property type="entry name" value="Sigma70_r2"/>
    <property type="match status" value="1"/>
</dbReference>
<feature type="domain" description="RNA polymerase sigma-70" evidence="5">
    <location>
        <begin position="203"/>
        <end position="229"/>
    </location>
</feature>
<proteinExistence type="predicted"/>
<dbReference type="InterPro" id="IPR014284">
    <property type="entry name" value="RNA_pol_sigma-70_dom"/>
</dbReference>
<evidence type="ECO:0000313" key="7">
    <source>
        <dbReference type="Proteomes" id="UP001171111"/>
    </source>
</evidence>
<evidence type="ECO:0000256" key="1">
    <source>
        <dbReference type="ARBA" id="ARBA00023015"/>
    </source>
</evidence>
<sequence>MNEQRKKQLDAYQNGLLSEQNELVVAYMPALRAMAARLKSRLPACVEFNDLVGAGVCAMVSLSRAYDKEKNDNFWGYARMRVYGAMLDFLRSLDPMSRGDRKLIKQINELSAQYFNEHESEPSDEWLAKKIGVSTAQISDAKNMSEIAMLLPLDEQYDLLASSEGTFEKVEKDDLISHIMEILRGFSLKDQQVIQLYYFDELNLAEISELLGISQSRVCQIHKKMIIKLRERLGF</sequence>
<accession>A0ABT8T9B7</accession>
<dbReference type="CDD" id="cd06171">
    <property type="entry name" value="Sigma70_r4"/>
    <property type="match status" value="1"/>
</dbReference>
<keyword evidence="1" id="KW-0805">Transcription regulation</keyword>
<dbReference type="EMBL" id="JAULJQ010000008">
    <property type="protein sequence ID" value="MDO2409840.1"/>
    <property type="molecule type" value="Genomic_DNA"/>
</dbReference>
<reference evidence="6 7" key="1">
    <citation type="submission" date="2023-06" db="EMBL/GenBank/DDBJ databases">
        <title>Campylobacter magnum sp. nov., isolated from cecal contents of domestic pigs (Sus scrofa domesticus).</title>
        <authorList>
            <person name="Papic B."/>
            <person name="Gruntar I."/>
        </authorList>
    </citation>
    <scope>NUCLEOTIDE SEQUENCE [LARGE SCALE GENOMIC DNA]</scope>
    <source>
        <strain evidence="7">34484-21</strain>
    </source>
</reference>
<protein>
    <submittedName>
        <fullName evidence="6">RNA polymerase sigma factor FliA</fullName>
    </submittedName>
</protein>
<dbReference type="SUPFAM" id="SSF88946">
    <property type="entry name" value="Sigma2 domain of RNA polymerase sigma factors"/>
    <property type="match status" value="1"/>
</dbReference>
<dbReference type="PANTHER" id="PTHR30385:SF7">
    <property type="entry name" value="RNA POLYMERASE SIGMA FACTOR FLIA"/>
    <property type="match status" value="1"/>
</dbReference>